<keyword evidence="17" id="KW-1185">Reference proteome</keyword>
<dbReference type="RefSeq" id="WP_106759872.1">
    <property type="nucleotide sequence ID" value="NZ_PXWF02000307.1"/>
</dbReference>
<evidence type="ECO:0000256" key="11">
    <source>
        <dbReference type="PROSITE-ProRule" id="PRU00284"/>
    </source>
</evidence>
<keyword evidence="8 13" id="KW-0472">Membrane</keyword>
<feature type="domain" description="Methyl-accepting transducer" evidence="14">
    <location>
        <begin position="271"/>
        <end position="500"/>
    </location>
</feature>
<protein>
    <submittedName>
        <fullName evidence="16">HAMP domain-containing protein</fullName>
    </submittedName>
</protein>
<dbReference type="Gene3D" id="1.20.120.30">
    <property type="entry name" value="Aspartate receptor, ligand-binding domain"/>
    <property type="match status" value="1"/>
</dbReference>
<comment type="subcellular location">
    <subcellularLocation>
        <location evidence="1">Cell inner membrane</location>
        <topology evidence="1">Multi-pass membrane protein</topology>
    </subcellularLocation>
</comment>
<organism evidence="16 17">
    <name type="scientific">Massilia glaciei</name>
    <dbReference type="NCBI Taxonomy" id="1524097"/>
    <lineage>
        <taxon>Bacteria</taxon>
        <taxon>Pseudomonadati</taxon>
        <taxon>Pseudomonadota</taxon>
        <taxon>Betaproteobacteria</taxon>
        <taxon>Burkholderiales</taxon>
        <taxon>Oxalobacteraceae</taxon>
        <taxon>Telluria group</taxon>
        <taxon>Massilia</taxon>
    </lineage>
</organism>
<keyword evidence="2" id="KW-1003">Cell membrane</keyword>
<feature type="transmembrane region" description="Helical" evidence="13">
    <location>
        <begin position="189"/>
        <end position="211"/>
    </location>
</feature>
<dbReference type="FunFam" id="1.10.287.950:FF:000001">
    <property type="entry name" value="Methyl-accepting chemotaxis sensory transducer"/>
    <property type="match status" value="1"/>
</dbReference>
<dbReference type="Pfam" id="PF00015">
    <property type="entry name" value="MCPsignal"/>
    <property type="match status" value="1"/>
</dbReference>
<evidence type="ECO:0000256" key="3">
    <source>
        <dbReference type="ARBA" id="ARBA00022481"/>
    </source>
</evidence>
<evidence type="ECO:0000256" key="4">
    <source>
        <dbReference type="ARBA" id="ARBA00022500"/>
    </source>
</evidence>
<dbReference type="PROSITE" id="PS50111">
    <property type="entry name" value="CHEMOTAXIS_TRANSDUC_2"/>
    <property type="match status" value="1"/>
</dbReference>
<name>A0A2U2HEB9_9BURK</name>
<keyword evidence="5" id="KW-0997">Cell inner membrane</keyword>
<dbReference type="InterPro" id="IPR003660">
    <property type="entry name" value="HAMP_dom"/>
</dbReference>
<evidence type="ECO:0000256" key="8">
    <source>
        <dbReference type="ARBA" id="ARBA00023136"/>
    </source>
</evidence>
<evidence type="ECO:0000259" key="15">
    <source>
        <dbReference type="PROSITE" id="PS50885"/>
    </source>
</evidence>
<dbReference type="SUPFAM" id="SSF58104">
    <property type="entry name" value="Methyl-accepting chemotaxis protein (MCP) signaling domain"/>
    <property type="match status" value="1"/>
</dbReference>
<dbReference type="InterPro" id="IPR051310">
    <property type="entry name" value="MCP_chemotaxis"/>
</dbReference>
<evidence type="ECO:0000256" key="1">
    <source>
        <dbReference type="ARBA" id="ARBA00004429"/>
    </source>
</evidence>
<feature type="coiled-coil region" evidence="12">
    <location>
        <begin position="290"/>
        <end position="317"/>
    </location>
</feature>
<dbReference type="Pfam" id="PF00672">
    <property type="entry name" value="HAMP"/>
    <property type="match status" value="1"/>
</dbReference>
<evidence type="ECO:0000256" key="5">
    <source>
        <dbReference type="ARBA" id="ARBA00022519"/>
    </source>
</evidence>
<keyword evidence="6 13" id="KW-0812">Transmembrane</keyword>
<evidence type="ECO:0000313" key="17">
    <source>
        <dbReference type="Proteomes" id="UP000241421"/>
    </source>
</evidence>
<dbReference type="GO" id="GO:0007165">
    <property type="term" value="P:signal transduction"/>
    <property type="evidence" value="ECO:0007669"/>
    <property type="project" value="UniProtKB-KW"/>
</dbReference>
<dbReference type="InterPro" id="IPR035440">
    <property type="entry name" value="4HB_MCP_dom_sf"/>
</dbReference>
<evidence type="ECO:0000256" key="6">
    <source>
        <dbReference type="ARBA" id="ARBA00022692"/>
    </source>
</evidence>
<dbReference type="GO" id="GO:0006935">
    <property type="term" value="P:chemotaxis"/>
    <property type="evidence" value="ECO:0007669"/>
    <property type="project" value="UniProtKB-KW"/>
</dbReference>
<feature type="domain" description="HAMP" evidence="15">
    <location>
        <begin position="214"/>
        <end position="266"/>
    </location>
</feature>
<dbReference type="GO" id="GO:0005886">
    <property type="term" value="C:plasma membrane"/>
    <property type="evidence" value="ECO:0007669"/>
    <property type="project" value="UniProtKB-SubCell"/>
</dbReference>
<dbReference type="GO" id="GO:0004888">
    <property type="term" value="F:transmembrane signaling receptor activity"/>
    <property type="evidence" value="ECO:0007669"/>
    <property type="project" value="InterPro"/>
</dbReference>
<evidence type="ECO:0000256" key="7">
    <source>
        <dbReference type="ARBA" id="ARBA00022989"/>
    </source>
</evidence>
<sequence>MFKNLRIRTGLMLVLGIFSVALWSAVYVVWTNARVSAQAMEDVVGLSNREIQPLQDIERYFSSALSNMDNAYINLVREDQVSATDYTRKASSALEQAKKLFASYRKTSGLDPRLADRARRVLGAYAAYAKVLEQREEALYEVSLETYAGASKAAEQADMAFAAVLREVIRDAERVREELRADSQRRFSIAVWLAAGMFVFSLALVAAYWLLFERVLLQPLRSAGEHFDRIAKGDLTARIDAPWRNEVGVLLVALRRMQQGLVQTVGTIRGATDDVNESAQEIANGNQELSSRTEQQAEALENAASTLEQLSAAVRQNAGNTHQTNLLASTAADHAVRGGTLMAGIVETMDKLATSSTKIGDIVSVIDGIAFQTNILALNAAVEAARAGTQGRGFAVVAAEVRSLALRSADAAKEVKGLIEISSANVRMGTSQVNEAGQAMEQIVSSVQTVMSTMREIASATAEQAIGIEQVSSSVMQMDRSTQDNRVLVGQTSDSAEGLREHADQLVESVSVFRIGSAPEHASTEPLRIAKR</sequence>
<evidence type="ECO:0000259" key="14">
    <source>
        <dbReference type="PROSITE" id="PS50111"/>
    </source>
</evidence>
<dbReference type="Pfam" id="PF02203">
    <property type="entry name" value="TarH"/>
    <property type="match status" value="1"/>
</dbReference>
<dbReference type="SUPFAM" id="SSF47170">
    <property type="entry name" value="Aspartate receptor, ligand-binding domain"/>
    <property type="match status" value="1"/>
</dbReference>
<keyword evidence="3" id="KW-0488">Methylation</keyword>
<feature type="transmembrane region" description="Helical" evidence="13">
    <location>
        <begin position="12"/>
        <end position="30"/>
    </location>
</feature>
<evidence type="ECO:0000256" key="13">
    <source>
        <dbReference type="SAM" id="Phobius"/>
    </source>
</evidence>
<evidence type="ECO:0000256" key="10">
    <source>
        <dbReference type="ARBA" id="ARBA00029447"/>
    </source>
</evidence>
<comment type="caution">
    <text evidence="16">The sequence shown here is derived from an EMBL/GenBank/DDBJ whole genome shotgun (WGS) entry which is preliminary data.</text>
</comment>
<dbReference type="EMBL" id="PXWF02000307">
    <property type="protein sequence ID" value="PWF41781.1"/>
    <property type="molecule type" value="Genomic_DNA"/>
</dbReference>
<dbReference type="Gene3D" id="1.10.287.950">
    <property type="entry name" value="Methyl-accepting chemotaxis protein"/>
    <property type="match status" value="1"/>
</dbReference>
<dbReference type="SMART" id="SM00283">
    <property type="entry name" value="MA"/>
    <property type="match status" value="1"/>
</dbReference>
<comment type="similarity">
    <text evidence="10">Belongs to the methyl-accepting chemotaxis (MCP) protein family.</text>
</comment>
<keyword evidence="9 11" id="KW-0807">Transducer</keyword>
<dbReference type="AlphaFoldDB" id="A0A2U2HEB9"/>
<evidence type="ECO:0000256" key="12">
    <source>
        <dbReference type="SAM" id="Coils"/>
    </source>
</evidence>
<evidence type="ECO:0000256" key="2">
    <source>
        <dbReference type="ARBA" id="ARBA00022475"/>
    </source>
</evidence>
<dbReference type="OrthoDB" id="9806477at2"/>
<evidence type="ECO:0000256" key="9">
    <source>
        <dbReference type="ARBA" id="ARBA00023224"/>
    </source>
</evidence>
<keyword evidence="7 13" id="KW-1133">Transmembrane helix</keyword>
<dbReference type="InterPro" id="IPR003122">
    <property type="entry name" value="Tar_rcpt_lig-bd"/>
</dbReference>
<evidence type="ECO:0000313" key="16">
    <source>
        <dbReference type="EMBL" id="PWF41781.1"/>
    </source>
</evidence>
<dbReference type="PANTHER" id="PTHR43531">
    <property type="entry name" value="PROTEIN ICFG"/>
    <property type="match status" value="1"/>
</dbReference>
<reference evidence="16 17" key="1">
    <citation type="submission" date="2018-04" db="EMBL/GenBank/DDBJ databases">
        <title>Massilia violaceinigra sp. nov., a novel purple-pigmented bacterium isolated from Tianshan glacier, Xinjiang, China.</title>
        <authorList>
            <person name="Wang H."/>
        </authorList>
    </citation>
    <scope>NUCLEOTIDE SEQUENCE [LARGE SCALE GENOMIC DNA]</scope>
    <source>
        <strain evidence="16 17">B448-2</strain>
    </source>
</reference>
<dbReference type="PROSITE" id="PS50885">
    <property type="entry name" value="HAMP"/>
    <property type="match status" value="1"/>
</dbReference>
<dbReference type="PRINTS" id="PR00260">
    <property type="entry name" value="CHEMTRNSDUCR"/>
</dbReference>
<keyword evidence="4" id="KW-0145">Chemotaxis</keyword>
<dbReference type="CDD" id="cd11386">
    <property type="entry name" value="MCP_signal"/>
    <property type="match status" value="1"/>
</dbReference>
<proteinExistence type="inferred from homology"/>
<dbReference type="CDD" id="cd06225">
    <property type="entry name" value="HAMP"/>
    <property type="match status" value="1"/>
</dbReference>
<accession>A0A2U2HEB9</accession>
<dbReference type="SMART" id="SM00304">
    <property type="entry name" value="HAMP"/>
    <property type="match status" value="1"/>
</dbReference>
<dbReference type="Proteomes" id="UP000241421">
    <property type="component" value="Unassembled WGS sequence"/>
</dbReference>
<dbReference type="PANTHER" id="PTHR43531:SF14">
    <property type="entry name" value="METHYL-ACCEPTING CHEMOTAXIS PROTEIN I-RELATED"/>
    <property type="match status" value="1"/>
</dbReference>
<gene>
    <name evidence="16" type="ORF">C7C56_023935</name>
</gene>
<dbReference type="InterPro" id="IPR004090">
    <property type="entry name" value="Chemotax_Me-accpt_rcpt"/>
</dbReference>
<keyword evidence="12" id="KW-0175">Coiled coil</keyword>
<dbReference type="InterPro" id="IPR004089">
    <property type="entry name" value="MCPsignal_dom"/>
</dbReference>